<comment type="caution">
    <text evidence="1">The sequence shown here is derived from an EMBL/GenBank/DDBJ whole genome shotgun (WGS) entry which is preliminary data.</text>
</comment>
<protein>
    <submittedName>
        <fullName evidence="1">Uncharacterized protein</fullName>
    </submittedName>
</protein>
<organism evidence="1 2">
    <name type="scientific">Zarea fungicola</name>
    <dbReference type="NCBI Taxonomy" id="93591"/>
    <lineage>
        <taxon>Eukaryota</taxon>
        <taxon>Fungi</taxon>
        <taxon>Dikarya</taxon>
        <taxon>Ascomycota</taxon>
        <taxon>Pezizomycotina</taxon>
        <taxon>Sordariomycetes</taxon>
        <taxon>Hypocreomycetidae</taxon>
        <taxon>Hypocreales</taxon>
        <taxon>Cordycipitaceae</taxon>
        <taxon>Zarea</taxon>
    </lineage>
</organism>
<dbReference type="EMBL" id="JANJQO010000159">
    <property type="protein sequence ID" value="KAJ2980992.1"/>
    <property type="molecule type" value="Genomic_DNA"/>
</dbReference>
<evidence type="ECO:0000313" key="2">
    <source>
        <dbReference type="Proteomes" id="UP001143910"/>
    </source>
</evidence>
<keyword evidence="2" id="KW-1185">Reference proteome</keyword>
<gene>
    <name evidence="1" type="ORF">NQ176_g2305</name>
</gene>
<proteinExistence type="predicted"/>
<accession>A0ACC1NNT8</accession>
<sequence length="277" mass="31144">MDLTTPLAEAHSSFLSEAWYQLLYYNGILLLYRPSTISVEEMTGDGPTLEDVFEAAKQSIIIYGYLVRSRKINFSPIVLHSVFLAGLSYVYSLSRHFREQRQTQAMGHHYWSKEPTMVEIAEACRTCSNVLVGVSERCSTQRDYHSMFGLLSNALMEDAVNSHSSQRHTQNRTQHGLAGHAQQQKPATESVPVQEACQPPSSGALEGATQGHTYIHFQDDVLEMPLATENALRMCFTELQGIHSAEWSDETLLQMGNQWLDEMGLGNVGLPEDWSRE</sequence>
<reference evidence="1" key="1">
    <citation type="submission" date="2022-08" db="EMBL/GenBank/DDBJ databases">
        <title>Genome Sequence of Lecanicillium fungicola.</title>
        <authorList>
            <person name="Buettner E."/>
        </authorList>
    </citation>
    <scope>NUCLEOTIDE SEQUENCE</scope>
    <source>
        <strain evidence="1">Babe33</strain>
    </source>
</reference>
<evidence type="ECO:0000313" key="1">
    <source>
        <dbReference type="EMBL" id="KAJ2980992.1"/>
    </source>
</evidence>
<name>A0ACC1NNT8_9HYPO</name>
<dbReference type="Proteomes" id="UP001143910">
    <property type="component" value="Unassembled WGS sequence"/>
</dbReference>